<dbReference type="Proteomes" id="UP000489600">
    <property type="component" value="Unassembled WGS sequence"/>
</dbReference>
<dbReference type="PANTHER" id="PTHR31170">
    <property type="entry name" value="BNAC04G53230D PROTEIN"/>
    <property type="match status" value="1"/>
</dbReference>
<keyword evidence="4" id="KW-1185">Reference proteome</keyword>
<organism evidence="3 4">
    <name type="scientific">Arabis nemorensis</name>
    <dbReference type="NCBI Taxonomy" id="586526"/>
    <lineage>
        <taxon>Eukaryota</taxon>
        <taxon>Viridiplantae</taxon>
        <taxon>Streptophyta</taxon>
        <taxon>Embryophyta</taxon>
        <taxon>Tracheophyta</taxon>
        <taxon>Spermatophyta</taxon>
        <taxon>Magnoliopsida</taxon>
        <taxon>eudicotyledons</taxon>
        <taxon>Gunneridae</taxon>
        <taxon>Pentapetalae</taxon>
        <taxon>rosids</taxon>
        <taxon>malvids</taxon>
        <taxon>Brassicales</taxon>
        <taxon>Brassicaceae</taxon>
        <taxon>Arabideae</taxon>
        <taxon>Arabis</taxon>
    </lineage>
</organism>
<protein>
    <submittedName>
        <fullName evidence="3">Uncharacterized protein</fullName>
    </submittedName>
</protein>
<evidence type="ECO:0000313" key="3">
    <source>
        <dbReference type="EMBL" id="VVB00836.1"/>
    </source>
</evidence>
<name>A0A565BGS3_9BRAS</name>
<accession>A0A565BGS3</accession>
<keyword evidence="2" id="KW-0812">Transmembrane</keyword>
<dbReference type="AlphaFoldDB" id="A0A565BGS3"/>
<dbReference type="PANTHER" id="PTHR31170:SF8">
    <property type="entry name" value="EXPRESSED PROTEIN-RELATED"/>
    <property type="match status" value="1"/>
</dbReference>
<feature type="transmembrane region" description="Helical" evidence="2">
    <location>
        <begin position="445"/>
        <end position="470"/>
    </location>
</feature>
<keyword evidence="2" id="KW-0472">Membrane</keyword>
<proteinExistence type="predicted"/>
<dbReference type="InterPro" id="IPR004158">
    <property type="entry name" value="DUF247_pln"/>
</dbReference>
<comment type="caution">
    <text evidence="3">The sequence shown here is derived from an EMBL/GenBank/DDBJ whole genome shotgun (WGS) entry which is preliminary data.</text>
</comment>
<dbReference type="OrthoDB" id="591587at2759"/>
<dbReference type="EMBL" id="CABITT030000004">
    <property type="protein sequence ID" value="VVB00836.1"/>
    <property type="molecule type" value="Genomic_DNA"/>
</dbReference>
<evidence type="ECO:0000256" key="1">
    <source>
        <dbReference type="SAM" id="MobiDB-lite"/>
    </source>
</evidence>
<reference evidence="3" key="1">
    <citation type="submission" date="2019-07" db="EMBL/GenBank/DDBJ databases">
        <authorList>
            <person name="Dittberner H."/>
        </authorList>
    </citation>
    <scope>NUCLEOTIDE SEQUENCE [LARGE SCALE GENOMIC DNA]</scope>
</reference>
<evidence type="ECO:0000256" key="2">
    <source>
        <dbReference type="SAM" id="Phobius"/>
    </source>
</evidence>
<dbReference type="Pfam" id="PF03140">
    <property type="entry name" value="DUF247"/>
    <property type="match status" value="1"/>
</dbReference>
<feature type="region of interest" description="Disordered" evidence="1">
    <location>
        <begin position="1"/>
        <end position="31"/>
    </location>
</feature>
<evidence type="ECO:0000313" key="4">
    <source>
        <dbReference type="Proteomes" id="UP000489600"/>
    </source>
</evidence>
<keyword evidence="2" id="KW-1133">Transmembrane helix</keyword>
<gene>
    <name evidence="3" type="ORF">ANE_LOCUS11280</name>
</gene>
<sequence>MDLEKGSQGTIATCDNPKLTSNREEEPINETDSSQVYFPLVKVMTTSESDRPGSLSEVPFLWPYSVNNNYRCIYRVPCRLKRVNPEAYTPQMLLIGPFHHSKKTELSKTDSRYLDYMKMEKHKKKYLENIELRYGNQTVEEFRRIIKRDEEFIRACYAESTEWINSHDFVEMMLHDSVFILVFFKLYGPQYLEKTGDFLFDEPCHQNTIFEDLILLDNQLPYTLLENLFEPFYTKHEANVTFRNMILKGFNIQEKIKRETKFLHFTDLCRCVRVETLGLTKEEEINAKLEKKKPIRSLRNADELDSAGVEFVVSKEKSSLVIKFEDGILTLPCFMVADSTERVFRNMMALEQCHYSNTAYVCNYIDFLDGLIETEKDVELLVNQGVIENWLGHQEPVTEMLNKMCLGIADYGSHYYDITESIAKHYDSSLNRSIATLRRVYFKDLWTGTATVAAIIILVFTLIGSVASVLQVTKNDNKWLPPPAPPRRR</sequence>